<proteinExistence type="predicted"/>
<gene>
    <name evidence="1" type="ORF">L1987_64448</name>
</gene>
<comment type="caution">
    <text evidence="1">The sequence shown here is derived from an EMBL/GenBank/DDBJ whole genome shotgun (WGS) entry which is preliminary data.</text>
</comment>
<reference evidence="1 2" key="2">
    <citation type="journal article" date="2022" name="Mol. Ecol. Resour.">
        <title>The genomes of chicory, endive, great burdock and yacon provide insights into Asteraceae paleo-polyploidization history and plant inulin production.</title>
        <authorList>
            <person name="Fan W."/>
            <person name="Wang S."/>
            <person name="Wang H."/>
            <person name="Wang A."/>
            <person name="Jiang F."/>
            <person name="Liu H."/>
            <person name="Zhao H."/>
            <person name="Xu D."/>
            <person name="Zhang Y."/>
        </authorList>
    </citation>
    <scope>NUCLEOTIDE SEQUENCE [LARGE SCALE GENOMIC DNA]</scope>
    <source>
        <strain evidence="2">cv. Yunnan</strain>
        <tissue evidence="1">Leaves</tissue>
    </source>
</reference>
<protein>
    <submittedName>
        <fullName evidence="1">Uncharacterized protein</fullName>
    </submittedName>
</protein>
<sequence length="70" mass="7843">MAKPYTSGSQSNNVDFKYELQISSPLSLKEYGSNRELWSRAAGGKKKGKVYGQTRPRGGCNSSLWRSEIR</sequence>
<dbReference type="Proteomes" id="UP001056120">
    <property type="component" value="Linkage Group LG21"/>
</dbReference>
<organism evidence="1 2">
    <name type="scientific">Smallanthus sonchifolius</name>
    <dbReference type="NCBI Taxonomy" id="185202"/>
    <lineage>
        <taxon>Eukaryota</taxon>
        <taxon>Viridiplantae</taxon>
        <taxon>Streptophyta</taxon>
        <taxon>Embryophyta</taxon>
        <taxon>Tracheophyta</taxon>
        <taxon>Spermatophyta</taxon>
        <taxon>Magnoliopsida</taxon>
        <taxon>eudicotyledons</taxon>
        <taxon>Gunneridae</taxon>
        <taxon>Pentapetalae</taxon>
        <taxon>asterids</taxon>
        <taxon>campanulids</taxon>
        <taxon>Asterales</taxon>
        <taxon>Asteraceae</taxon>
        <taxon>Asteroideae</taxon>
        <taxon>Heliantheae alliance</taxon>
        <taxon>Millerieae</taxon>
        <taxon>Smallanthus</taxon>
    </lineage>
</organism>
<keyword evidence="2" id="KW-1185">Reference proteome</keyword>
<accession>A0ACB9CG55</accession>
<reference evidence="2" key="1">
    <citation type="journal article" date="2022" name="Mol. Ecol. Resour.">
        <title>The genomes of chicory, endive, great burdock and yacon provide insights into Asteraceae palaeo-polyploidization history and plant inulin production.</title>
        <authorList>
            <person name="Fan W."/>
            <person name="Wang S."/>
            <person name="Wang H."/>
            <person name="Wang A."/>
            <person name="Jiang F."/>
            <person name="Liu H."/>
            <person name="Zhao H."/>
            <person name="Xu D."/>
            <person name="Zhang Y."/>
        </authorList>
    </citation>
    <scope>NUCLEOTIDE SEQUENCE [LARGE SCALE GENOMIC DNA]</scope>
    <source>
        <strain evidence="2">cv. Yunnan</strain>
    </source>
</reference>
<name>A0ACB9CG55_9ASTR</name>
<evidence type="ECO:0000313" key="1">
    <source>
        <dbReference type="EMBL" id="KAI3733228.1"/>
    </source>
</evidence>
<evidence type="ECO:0000313" key="2">
    <source>
        <dbReference type="Proteomes" id="UP001056120"/>
    </source>
</evidence>
<dbReference type="EMBL" id="CM042038">
    <property type="protein sequence ID" value="KAI3733228.1"/>
    <property type="molecule type" value="Genomic_DNA"/>
</dbReference>